<feature type="domain" description="ABC transmembrane type-1" evidence="9">
    <location>
        <begin position="144"/>
        <end position="357"/>
    </location>
</feature>
<keyword evidence="5 7" id="KW-1133">Transmembrane helix</keyword>
<dbReference type="PANTHER" id="PTHR30465">
    <property type="entry name" value="INNER MEMBRANE ABC TRANSPORTER"/>
    <property type="match status" value="1"/>
</dbReference>
<dbReference type="InterPro" id="IPR000515">
    <property type="entry name" value="MetI-like"/>
</dbReference>
<feature type="region of interest" description="Disordered" evidence="8">
    <location>
        <begin position="1"/>
        <end position="39"/>
    </location>
</feature>
<feature type="transmembrane region" description="Helical" evidence="7">
    <location>
        <begin position="450"/>
        <end position="474"/>
    </location>
</feature>
<evidence type="ECO:0000256" key="6">
    <source>
        <dbReference type="ARBA" id="ARBA00023136"/>
    </source>
</evidence>
<feature type="transmembrane region" description="Helical" evidence="7">
    <location>
        <begin position="617"/>
        <end position="641"/>
    </location>
</feature>
<dbReference type="Proteomes" id="UP001434337">
    <property type="component" value="Chromosome"/>
</dbReference>
<gene>
    <name evidence="10" type="ORF">PCC79_04335</name>
</gene>
<name>A0ABZ3CB93_9ACTN</name>
<keyword evidence="6 7" id="KW-0472">Membrane</keyword>
<evidence type="ECO:0000259" key="9">
    <source>
        <dbReference type="PROSITE" id="PS50928"/>
    </source>
</evidence>
<keyword evidence="3" id="KW-1003">Cell membrane</keyword>
<dbReference type="Gene3D" id="1.10.3720.10">
    <property type="entry name" value="MetI-like"/>
    <property type="match status" value="2"/>
</dbReference>
<dbReference type="Pfam" id="PF00528">
    <property type="entry name" value="BPD_transp_1"/>
    <property type="match status" value="2"/>
</dbReference>
<keyword evidence="2 7" id="KW-0813">Transport</keyword>
<feature type="compositionally biased region" description="Polar residues" evidence="8">
    <location>
        <begin position="1"/>
        <end position="16"/>
    </location>
</feature>
<feature type="transmembrane region" description="Helical" evidence="7">
    <location>
        <begin position="49"/>
        <end position="66"/>
    </location>
</feature>
<sequence>MTANNPSASGPASTSRLAPEPRANVPETPLAQMPEPRRSRGGRFLAKRAGFYLLTAWVALTINFFVPRAMPGDPAQTLALQITRQTGTTLSPEVLQSIRNLYGDPNQNLFEQYWNYLGSIFTLDFGLSVSRYPVPVLELILGALPWTLFLVGVSTLVAWLVGTSLGIIVGYRPGSRLDLWLTPISQFFSSMPSFWVALLTLWVFSLTLGLFPSSGGYSPNVPFQINNVWFLLSVFRYATLPILTGVFVGFSGWLFAMRNMMVTTISEDFVTLARAKGISERRVIFRYAARNAMLPNITGLASSIGGIIGGVVLTEIVFTYPGMGYLLFQAITTKDYPLMQAIFLMIVLAVLVANFIADSLYVLLDPRTREVSAMDRLLRNPKVVIGLAILAFFVLVAIFGPWLISALGLNPRAVDYGAIATPPSADHWLGTNNTGQDLFAQLVVGARGSVVVGALAGTIATVMAVVVGTTSGYLGGTADRTINAIVNVLMTLPGFALLFIIAGYVQNAGYILIALVIGLLGWPGGARSIRAQTLSLRNRDFTSALRTTGESTWRIILVEVIPHLGGVISAMFLSALVGGIFAESSLAFLGLGDTSGITWGTMIAQAQSSGAILRGQWWYFLPPGLCIAIIGFATALINFGLDEITNPKLNSSLAARTRRFNADLARANGRKVTA</sequence>
<proteinExistence type="inferred from homology"/>
<feature type="transmembrane region" description="Helical" evidence="7">
    <location>
        <begin position="481"/>
        <end position="502"/>
    </location>
</feature>
<feature type="transmembrane region" description="Helical" evidence="7">
    <location>
        <begin position="300"/>
        <end position="321"/>
    </location>
</feature>
<dbReference type="InterPro" id="IPR035906">
    <property type="entry name" value="MetI-like_sf"/>
</dbReference>
<feature type="transmembrane region" description="Helical" evidence="7">
    <location>
        <begin position="383"/>
        <end position="404"/>
    </location>
</feature>
<dbReference type="SUPFAM" id="SSF161098">
    <property type="entry name" value="MetI-like"/>
    <property type="match status" value="2"/>
</dbReference>
<evidence type="ECO:0000256" key="5">
    <source>
        <dbReference type="ARBA" id="ARBA00022989"/>
    </source>
</evidence>
<dbReference type="EMBL" id="CP115965">
    <property type="protein sequence ID" value="WZW99434.1"/>
    <property type="molecule type" value="Genomic_DNA"/>
</dbReference>
<evidence type="ECO:0000256" key="2">
    <source>
        <dbReference type="ARBA" id="ARBA00022448"/>
    </source>
</evidence>
<evidence type="ECO:0000256" key="1">
    <source>
        <dbReference type="ARBA" id="ARBA00004651"/>
    </source>
</evidence>
<evidence type="ECO:0000256" key="7">
    <source>
        <dbReference type="RuleBase" id="RU363032"/>
    </source>
</evidence>
<organism evidence="10 11">
    <name type="scientific">Propioniciclava soli</name>
    <dbReference type="NCBI Taxonomy" id="2775081"/>
    <lineage>
        <taxon>Bacteria</taxon>
        <taxon>Bacillati</taxon>
        <taxon>Actinomycetota</taxon>
        <taxon>Actinomycetes</taxon>
        <taxon>Propionibacteriales</taxon>
        <taxon>Propionibacteriaceae</taxon>
        <taxon>Propioniciclava</taxon>
    </lineage>
</organism>
<feature type="transmembrane region" description="Helical" evidence="7">
    <location>
        <begin position="341"/>
        <end position="363"/>
    </location>
</feature>
<dbReference type="PANTHER" id="PTHR30465:SF44">
    <property type="entry name" value="ABC-TYPE DIPEPTIDE_OLIGOPEPTIDE TRANSPORT SYSTEM, PERMEASE COMPONENT"/>
    <property type="match status" value="1"/>
</dbReference>
<dbReference type="PROSITE" id="PS50928">
    <property type="entry name" value="ABC_TM1"/>
    <property type="match status" value="2"/>
</dbReference>
<evidence type="ECO:0000313" key="11">
    <source>
        <dbReference type="Proteomes" id="UP001434337"/>
    </source>
</evidence>
<dbReference type="CDD" id="cd06261">
    <property type="entry name" value="TM_PBP2"/>
    <property type="match status" value="2"/>
</dbReference>
<feature type="transmembrane region" description="Helical" evidence="7">
    <location>
        <begin position="146"/>
        <end position="171"/>
    </location>
</feature>
<evidence type="ECO:0000256" key="4">
    <source>
        <dbReference type="ARBA" id="ARBA00022692"/>
    </source>
</evidence>
<comment type="subcellular location">
    <subcellularLocation>
        <location evidence="1 7">Cell membrane</location>
        <topology evidence="1 7">Multi-pass membrane protein</topology>
    </subcellularLocation>
</comment>
<evidence type="ECO:0000256" key="8">
    <source>
        <dbReference type="SAM" id="MobiDB-lite"/>
    </source>
</evidence>
<comment type="similarity">
    <text evidence="7">Belongs to the binding-protein-dependent transport system permease family.</text>
</comment>
<evidence type="ECO:0000313" key="10">
    <source>
        <dbReference type="EMBL" id="WZW99434.1"/>
    </source>
</evidence>
<dbReference type="Pfam" id="PF12911">
    <property type="entry name" value="OppC_N"/>
    <property type="match status" value="1"/>
</dbReference>
<feature type="transmembrane region" description="Helical" evidence="7">
    <location>
        <begin position="508"/>
        <end position="529"/>
    </location>
</feature>
<feature type="transmembrane region" description="Helical" evidence="7">
    <location>
        <begin position="234"/>
        <end position="256"/>
    </location>
</feature>
<keyword evidence="4 7" id="KW-0812">Transmembrane</keyword>
<dbReference type="InterPro" id="IPR025966">
    <property type="entry name" value="OppC_N"/>
</dbReference>
<feature type="transmembrane region" description="Helical" evidence="7">
    <location>
        <begin position="555"/>
        <end position="582"/>
    </location>
</feature>
<keyword evidence="11" id="KW-1185">Reference proteome</keyword>
<accession>A0ABZ3CB93</accession>
<feature type="transmembrane region" description="Helical" evidence="7">
    <location>
        <begin position="192"/>
        <end position="214"/>
    </location>
</feature>
<dbReference type="RefSeq" id="WP_342373122.1">
    <property type="nucleotide sequence ID" value="NZ_CP115965.1"/>
</dbReference>
<reference evidence="10 11" key="1">
    <citation type="journal article" date="2023" name="Environ Microbiome">
        <title>A coral-associated actinobacterium mitigates coral bleaching under heat stress.</title>
        <authorList>
            <person name="Li J."/>
            <person name="Zou Y."/>
            <person name="Li Q."/>
            <person name="Zhang J."/>
            <person name="Bourne D.G."/>
            <person name="Lyu Y."/>
            <person name="Liu C."/>
            <person name="Zhang S."/>
        </authorList>
    </citation>
    <scope>NUCLEOTIDE SEQUENCE [LARGE SCALE GENOMIC DNA]</scope>
    <source>
        <strain evidence="10 11">SCSIO 13291</strain>
    </source>
</reference>
<protein>
    <submittedName>
        <fullName evidence="10">ABC transporter permease subunit</fullName>
    </submittedName>
</protein>
<feature type="domain" description="ABC transmembrane type-1" evidence="9">
    <location>
        <begin position="446"/>
        <end position="638"/>
    </location>
</feature>
<evidence type="ECO:0000256" key="3">
    <source>
        <dbReference type="ARBA" id="ARBA00022475"/>
    </source>
</evidence>